<evidence type="ECO:0000259" key="1">
    <source>
        <dbReference type="Pfam" id="PF01370"/>
    </source>
</evidence>
<dbReference type="Proteomes" id="UP000664521">
    <property type="component" value="Unassembled WGS sequence"/>
</dbReference>
<proteinExistence type="predicted"/>
<keyword evidence="3" id="KW-1185">Reference proteome</keyword>
<dbReference type="GO" id="GO:0005737">
    <property type="term" value="C:cytoplasm"/>
    <property type="evidence" value="ECO:0007669"/>
    <property type="project" value="TreeGrafter"/>
</dbReference>
<feature type="domain" description="NAD-dependent epimerase/dehydratase" evidence="1">
    <location>
        <begin position="4"/>
        <end position="229"/>
    </location>
</feature>
<reference evidence="2" key="1">
    <citation type="submission" date="2021-03" db="EMBL/GenBank/DDBJ databases">
        <authorList>
            <person name="Tagirdzhanova G."/>
        </authorList>
    </citation>
    <scope>NUCLEOTIDE SEQUENCE</scope>
</reference>
<dbReference type="Gene3D" id="3.40.50.720">
    <property type="entry name" value="NAD(P)-binding Rossmann-like Domain"/>
    <property type="match status" value="1"/>
</dbReference>
<dbReference type="OrthoDB" id="2735536at2759"/>
<dbReference type="Pfam" id="PF01370">
    <property type="entry name" value="Epimerase"/>
    <property type="match status" value="1"/>
</dbReference>
<dbReference type="PANTHER" id="PTHR48079">
    <property type="entry name" value="PROTEIN YEEZ"/>
    <property type="match status" value="1"/>
</dbReference>
<dbReference type="EMBL" id="CAJPDS010000049">
    <property type="protein sequence ID" value="CAF9928799.1"/>
    <property type="molecule type" value="Genomic_DNA"/>
</dbReference>
<dbReference type="InterPro" id="IPR051783">
    <property type="entry name" value="NAD(P)-dependent_oxidoreduct"/>
</dbReference>
<organism evidence="2 3">
    <name type="scientific">Heterodermia speciosa</name>
    <dbReference type="NCBI Taxonomy" id="116794"/>
    <lineage>
        <taxon>Eukaryota</taxon>
        <taxon>Fungi</taxon>
        <taxon>Dikarya</taxon>
        <taxon>Ascomycota</taxon>
        <taxon>Pezizomycotina</taxon>
        <taxon>Lecanoromycetes</taxon>
        <taxon>OSLEUM clade</taxon>
        <taxon>Lecanoromycetidae</taxon>
        <taxon>Caliciales</taxon>
        <taxon>Physciaceae</taxon>
        <taxon>Heterodermia</taxon>
    </lineage>
</organism>
<gene>
    <name evidence="2" type="ORF">HETSPECPRED_006934</name>
</gene>
<dbReference type="PANTHER" id="PTHR48079:SF3">
    <property type="entry name" value="NAD-DEPENDENT EPIMERASE_DEHYDRATASE DOMAIN-CONTAINING PROTEIN"/>
    <property type="match status" value="1"/>
</dbReference>
<dbReference type="SUPFAM" id="SSF51735">
    <property type="entry name" value="NAD(P)-binding Rossmann-fold domains"/>
    <property type="match status" value="1"/>
</dbReference>
<dbReference type="InterPro" id="IPR001509">
    <property type="entry name" value="Epimerase_deHydtase"/>
</dbReference>
<comment type="caution">
    <text evidence="2">The sequence shown here is derived from an EMBL/GenBank/DDBJ whole genome shotgun (WGS) entry which is preliminary data.</text>
</comment>
<protein>
    <recommendedName>
        <fullName evidence="1">NAD-dependent epimerase/dehydratase domain-containing protein</fullName>
    </recommendedName>
</protein>
<evidence type="ECO:0000313" key="3">
    <source>
        <dbReference type="Proteomes" id="UP000664521"/>
    </source>
</evidence>
<dbReference type="AlphaFoldDB" id="A0A8H3FT11"/>
<sequence>MPNVLVLGATGYIGLPFSQSLLRSGNYTLYGLARTAGKARTLTVNEITPIIGDVSDTAKLTSLISSTPIDIVVDTTSAYESSAQLLEALISVSRSRIQTLANEGYATPKLGFVYVSGTWVHGAPETPVSDLHPVGSSLSKSAPQDAVVWRCMHEQAILAAHDVLDVAIVRPSQIYGRTGWIWTSWWGPLLEAKKSKTTEAVEIPTKPASRPAIVHIDDVVSGMHAVTDRIHGLLGSWPVFDLIGETVLVRDVMEETRAALGVTPPLTYIGPQNPFHEAMNVTANEKSSRAKIVLGWEAKRQSFIRDLPVYVKAWEAAQE</sequence>
<accession>A0A8H3FT11</accession>
<name>A0A8H3FT11_9LECA</name>
<evidence type="ECO:0000313" key="2">
    <source>
        <dbReference type="EMBL" id="CAF9928799.1"/>
    </source>
</evidence>
<dbReference type="InterPro" id="IPR036291">
    <property type="entry name" value="NAD(P)-bd_dom_sf"/>
</dbReference>
<dbReference type="GO" id="GO:0004029">
    <property type="term" value="F:aldehyde dehydrogenase (NAD+) activity"/>
    <property type="evidence" value="ECO:0007669"/>
    <property type="project" value="TreeGrafter"/>
</dbReference>